<protein>
    <submittedName>
        <fullName evidence="3">Beta-lactamase</fullName>
    </submittedName>
</protein>
<evidence type="ECO:0000313" key="3">
    <source>
        <dbReference type="EMBL" id="AGC72857.1"/>
    </source>
</evidence>
<comment type="similarity">
    <text evidence="1">Belongs to the beta-lactamase family.</text>
</comment>
<dbReference type="EMBL" id="JX649914">
    <property type="protein sequence ID" value="AGC72857.1"/>
    <property type="molecule type" value="Genomic_DNA"/>
</dbReference>
<evidence type="ECO:0000259" key="2">
    <source>
        <dbReference type="Pfam" id="PF00144"/>
    </source>
</evidence>
<dbReference type="MEROPS" id="S12.951"/>
<dbReference type="PROSITE" id="PS51257">
    <property type="entry name" value="PROKAR_LIPOPROTEIN"/>
    <property type="match status" value="1"/>
</dbReference>
<name>L7VUJ5_9BACT</name>
<evidence type="ECO:0000256" key="1">
    <source>
        <dbReference type="ARBA" id="ARBA00038473"/>
    </source>
</evidence>
<dbReference type="Gene3D" id="3.40.710.10">
    <property type="entry name" value="DD-peptidase/beta-lactamase superfamily"/>
    <property type="match status" value="1"/>
</dbReference>
<sequence>MKNAIVMSLLTVVLFFGCTKDPIAPAELSSNPLLSQLDKDIDALVQKHRNALNTVGMTVGFWKDGESAIYGYGETKKGNQQVPDAHTFFEIGSITKTFTATAMVQWLNEKGLSLESPIQPFLPNSIPTLSKDGVMVNFKQMLNHSSGLAYFPSNLNLLLNDDAKELARYSEAKLFDYLEKGKLNATPGTTYEYSNTALGLAGTILARENKMTYGDYLRLKMCEPLGLFETKAQLSAEEKIRMADGHRGGKKVDLWESLGALDGAGILRSTTSDLLKYGAVCLNPPNTPLGRAMSTAQVSTLKNAKNLIESVEVCLGWHQLKTADKTGTLLFHDGGTGGFNCSLILDKEKKLVLAVCYNSYNGGSKAEAEARTALNHDLLLLLR</sequence>
<reference evidence="3" key="1">
    <citation type="submission" date="2012-09" db="EMBL/GenBank/DDBJ databases">
        <title>Metagenomic Characterization of a Microbial Community in Wastewater Detects High Levels of Antibiotic Resistance.</title>
        <authorList>
            <person name="Abrams M."/>
            <person name="Caldwell A."/>
            <person name="Vandaei E."/>
            <person name="Lee W."/>
            <person name="Perrott J."/>
            <person name="Khan S.Y."/>
            <person name="Ta J."/>
            <person name="Romero D."/>
            <person name="Nguyen V."/>
            <person name="Pourmand N."/>
            <person name="Ouverney C.C."/>
        </authorList>
    </citation>
    <scope>NUCLEOTIDE SEQUENCE</scope>
</reference>
<proteinExistence type="inferred from homology"/>
<dbReference type="PANTHER" id="PTHR22935:SF95">
    <property type="entry name" value="BETA-LACTAMASE-LIKE 1-RELATED"/>
    <property type="match status" value="1"/>
</dbReference>
<dbReference type="PANTHER" id="PTHR22935">
    <property type="entry name" value="PENICILLIN-BINDING PROTEIN"/>
    <property type="match status" value="1"/>
</dbReference>
<organism evidence="3">
    <name type="scientific">uncultured bacterium A1Q1_fos_97</name>
    <dbReference type="NCBI Taxonomy" id="1256593"/>
    <lineage>
        <taxon>Bacteria</taxon>
        <taxon>environmental samples</taxon>
    </lineage>
</organism>
<dbReference type="AlphaFoldDB" id="L7VUJ5"/>
<feature type="domain" description="Beta-lactamase-related" evidence="2">
    <location>
        <begin position="41"/>
        <end position="372"/>
    </location>
</feature>
<accession>L7VUJ5</accession>
<dbReference type="SUPFAM" id="SSF56601">
    <property type="entry name" value="beta-lactamase/transpeptidase-like"/>
    <property type="match status" value="1"/>
</dbReference>
<dbReference type="InterPro" id="IPR051478">
    <property type="entry name" value="Beta-lactamase-like_AB/R"/>
</dbReference>
<dbReference type="InterPro" id="IPR001466">
    <property type="entry name" value="Beta-lactam-related"/>
</dbReference>
<dbReference type="InterPro" id="IPR012338">
    <property type="entry name" value="Beta-lactam/transpept-like"/>
</dbReference>
<dbReference type="Pfam" id="PF00144">
    <property type="entry name" value="Beta-lactamase"/>
    <property type="match status" value="1"/>
</dbReference>